<evidence type="ECO:0000313" key="10">
    <source>
        <dbReference type="Proteomes" id="UP001515500"/>
    </source>
</evidence>
<evidence type="ECO:0000256" key="5">
    <source>
        <dbReference type="ARBA" id="ARBA00022771"/>
    </source>
</evidence>
<evidence type="ECO:0000256" key="8">
    <source>
        <dbReference type="PROSITE-ProRule" id="PRU00175"/>
    </source>
</evidence>
<sequence length="316" mass="34328">MASASSYWCYACRRVVRVPAMDSVVCPDCGGGFIEEVENPISAEEAPRHRRYENHDPASDVDVRRRRNRHGYGDDRSPFNPVIVLRGAGDGAGDISPSRSFELYYDDGAGLGLRPMPAQMSDFLMGSGLERLLDQLSQFGINGLPAGRGCENPPASKAAIESMPTIEITAGHVGMESHCAVCKEAFQLGDDAREMPCKHIYHQDCILPWLSLRNSCPVCRHEMPTDVGGGGGGIDVHEDEQNSMEGSEEEMVGLTIWRLPGGGFAVGRFAGGRPAGERELPSVYTEMDGGFNAGAGAPRRILWASRGKPFQRAWKD</sequence>
<proteinExistence type="predicted"/>
<dbReference type="Proteomes" id="UP001515500">
    <property type="component" value="Chromosome 12"/>
</dbReference>
<keyword evidence="6" id="KW-0833">Ubl conjugation pathway</keyword>
<evidence type="ECO:0000313" key="11">
    <source>
        <dbReference type="RefSeq" id="XP_039136047.1"/>
    </source>
</evidence>
<dbReference type="Gene3D" id="3.30.40.10">
    <property type="entry name" value="Zinc/RING finger domain, C3HC4 (zinc finger)"/>
    <property type="match status" value="1"/>
</dbReference>
<dbReference type="EC" id="2.3.2.27" evidence="2"/>
<evidence type="ECO:0000256" key="4">
    <source>
        <dbReference type="ARBA" id="ARBA00022723"/>
    </source>
</evidence>
<dbReference type="CDD" id="cd16667">
    <property type="entry name" value="RING-H2_RNF126-like"/>
    <property type="match status" value="1"/>
</dbReference>
<dbReference type="SMART" id="SM00184">
    <property type="entry name" value="RING"/>
    <property type="match status" value="1"/>
</dbReference>
<dbReference type="PROSITE" id="PS50089">
    <property type="entry name" value="ZF_RING_2"/>
    <property type="match status" value="1"/>
</dbReference>
<name>A0AB40CBB7_DIOCR</name>
<dbReference type="InterPro" id="IPR039525">
    <property type="entry name" value="RNF126-like_zinc-ribbon"/>
</dbReference>
<evidence type="ECO:0000256" key="1">
    <source>
        <dbReference type="ARBA" id="ARBA00000900"/>
    </source>
</evidence>
<dbReference type="GO" id="GO:0061630">
    <property type="term" value="F:ubiquitin protein ligase activity"/>
    <property type="evidence" value="ECO:0007669"/>
    <property type="project" value="UniProtKB-EC"/>
</dbReference>
<keyword evidence="7" id="KW-0862">Zinc</keyword>
<accession>A0AB40CBB7</accession>
<dbReference type="AlphaFoldDB" id="A0AB40CBB7"/>
<dbReference type="Pfam" id="PF14369">
    <property type="entry name" value="Zn_ribbon_19"/>
    <property type="match status" value="1"/>
</dbReference>
<gene>
    <name evidence="11" type="primary">LOC120273489</name>
</gene>
<reference evidence="11" key="1">
    <citation type="submission" date="2025-08" db="UniProtKB">
        <authorList>
            <consortium name="RefSeq"/>
        </authorList>
    </citation>
    <scope>IDENTIFICATION</scope>
</reference>
<dbReference type="PANTHER" id="PTHR15710">
    <property type="entry name" value="E3 UBIQUITIN-PROTEIN LIGASE PRAJA"/>
    <property type="match status" value="1"/>
</dbReference>
<evidence type="ECO:0000259" key="9">
    <source>
        <dbReference type="PROSITE" id="PS50089"/>
    </source>
</evidence>
<dbReference type="GO" id="GO:0005737">
    <property type="term" value="C:cytoplasm"/>
    <property type="evidence" value="ECO:0007669"/>
    <property type="project" value="TreeGrafter"/>
</dbReference>
<comment type="catalytic activity">
    <reaction evidence="1">
        <text>S-ubiquitinyl-[E2 ubiquitin-conjugating enzyme]-L-cysteine + [acceptor protein]-L-lysine = [E2 ubiquitin-conjugating enzyme]-L-cysteine + N(6)-ubiquitinyl-[acceptor protein]-L-lysine.</text>
        <dbReference type="EC" id="2.3.2.27"/>
    </reaction>
</comment>
<dbReference type="FunFam" id="3.30.40.10:FF:000022">
    <property type="entry name" value="E3 ubiquitin-protein ligase RING1-like"/>
    <property type="match status" value="1"/>
</dbReference>
<keyword evidence="5 8" id="KW-0863">Zinc-finger</keyword>
<feature type="domain" description="RING-type" evidence="9">
    <location>
        <begin position="179"/>
        <end position="220"/>
    </location>
</feature>
<evidence type="ECO:0000256" key="7">
    <source>
        <dbReference type="ARBA" id="ARBA00022833"/>
    </source>
</evidence>
<organism evidence="10 11">
    <name type="scientific">Dioscorea cayennensis subsp. rotundata</name>
    <name type="common">White Guinea yam</name>
    <name type="synonym">Dioscorea rotundata</name>
    <dbReference type="NCBI Taxonomy" id="55577"/>
    <lineage>
        <taxon>Eukaryota</taxon>
        <taxon>Viridiplantae</taxon>
        <taxon>Streptophyta</taxon>
        <taxon>Embryophyta</taxon>
        <taxon>Tracheophyta</taxon>
        <taxon>Spermatophyta</taxon>
        <taxon>Magnoliopsida</taxon>
        <taxon>Liliopsida</taxon>
        <taxon>Dioscoreales</taxon>
        <taxon>Dioscoreaceae</taxon>
        <taxon>Dioscorea</taxon>
    </lineage>
</organism>
<dbReference type="InterPro" id="IPR010543">
    <property type="entry name" value="DUF1117"/>
</dbReference>
<dbReference type="GO" id="GO:0008270">
    <property type="term" value="F:zinc ion binding"/>
    <property type="evidence" value="ECO:0007669"/>
    <property type="project" value="UniProtKB-KW"/>
</dbReference>
<dbReference type="GO" id="GO:0016567">
    <property type="term" value="P:protein ubiquitination"/>
    <property type="evidence" value="ECO:0007669"/>
    <property type="project" value="TreeGrafter"/>
</dbReference>
<evidence type="ECO:0000256" key="6">
    <source>
        <dbReference type="ARBA" id="ARBA00022786"/>
    </source>
</evidence>
<dbReference type="GeneID" id="120273489"/>
<protein>
    <recommendedName>
        <fullName evidence="2">RING-type E3 ubiquitin transferase</fullName>
        <ecNumber evidence="2">2.3.2.27</ecNumber>
    </recommendedName>
</protein>
<dbReference type="InterPro" id="IPR013083">
    <property type="entry name" value="Znf_RING/FYVE/PHD"/>
</dbReference>
<keyword evidence="3" id="KW-0808">Transferase</keyword>
<dbReference type="SUPFAM" id="SSF57850">
    <property type="entry name" value="RING/U-box"/>
    <property type="match status" value="1"/>
</dbReference>
<dbReference type="RefSeq" id="XP_039136047.1">
    <property type="nucleotide sequence ID" value="XM_039280113.1"/>
</dbReference>
<keyword evidence="4" id="KW-0479">Metal-binding</keyword>
<evidence type="ECO:0000256" key="2">
    <source>
        <dbReference type="ARBA" id="ARBA00012483"/>
    </source>
</evidence>
<dbReference type="InterPro" id="IPR001841">
    <property type="entry name" value="Znf_RING"/>
</dbReference>
<keyword evidence="10" id="KW-1185">Reference proteome</keyword>
<evidence type="ECO:0000256" key="3">
    <source>
        <dbReference type="ARBA" id="ARBA00022679"/>
    </source>
</evidence>
<dbReference type="PANTHER" id="PTHR15710:SF217">
    <property type="entry name" value="E3 UBIQUITIN-PROTEIN LIGASE RDUF2"/>
    <property type="match status" value="1"/>
</dbReference>
<dbReference type="Pfam" id="PF13639">
    <property type="entry name" value="zf-RING_2"/>
    <property type="match status" value="1"/>
</dbReference>
<dbReference type="Pfam" id="PF06547">
    <property type="entry name" value="DUF1117"/>
    <property type="match status" value="1"/>
</dbReference>